<dbReference type="Proteomes" id="UP001302602">
    <property type="component" value="Unassembled WGS sequence"/>
</dbReference>
<organism evidence="4 5">
    <name type="scientific">Parathielavia appendiculata</name>
    <dbReference type="NCBI Taxonomy" id="2587402"/>
    <lineage>
        <taxon>Eukaryota</taxon>
        <taxon>Fungi</taxon>
        <taxon>Dikarya</taxon>
        <taxon>Ascomycota</taxon>
        <taxon>Pezizomycotina</taxon>
        <taxon>Sordariomycetes</taxon>
        <taxon>Sordariomycetidae</taxon>
        <taxon>Sordariales</taxon>
        <taxon>Chaetomiaceae</taxon>
        <taxon>Parathielavia</taxon>
    </lineage>
</organism>
<sequence length="173" mass="18380">MAAQDQTTPPTGNPSQLESDQATLAHITQYHLTRCTSSPIYAFVLGDATNPLIRFTSARKGIFTARLRLAPQHLNSSGSIHGGVSATLVDWAGGLAIAAWDLRGSTGVSVDINISYLSGARLGDEVEVEGRVEKVGGSLAFTEVRVFKIDEATGSRGAVVATGRHTKFVREKK</sequence>
<dbReference type="CDD" id="cd03443">
    <property type="entry name" value="PaaI_thioesterase"/>
    <property type="match status" value="1"/>
</dbReference>
<dbReference type="PANTHER" id="PTHR21660">
    <property type="entry name" value="THIOESTERASE SUPERFAMILY MEMBER-RELATED"/>
    <property type="match status" value="1"/>
</dbReference>
<keyword evidence="2" id="KW-0378">Hydrolase</keyword>
<dbReference type="InterPro" id="IPR039298">
    <property type="entry name" value="ACOT13"/>
</dbReference>
<evidence type="ECO:0000313" key="4">
    <source>
        <dbReference type="EMBL" id="KAK4123977.1"/>
    </source>
</evidence>
<dbReference type="GeneID" id="87825740"/>
<name>A0AAN6U064_9PEZI</name>
<evidence type="ECO:0000256" key="1">
    <source>
        <dbReference type="ARBA" id="ARBA00008324"/>
    </source>
</evidence>
<keyword evidence="5" id="KW-1185">Reference proteome</keyword>
<dbReference type="PANTHER" id="PTHR21660:SF11">
    <property type="entry name" value="FAMILY PROTEIN, PUTATIVE (AFU_ORTHOLOGUE AFUA_4G04355)-RELATED"/>
    <property type="match status" value="1"/>
</dbReference>
<dbReference type="AlphaFoldDB" id="A0AAN6U064"/>
<dbReference type="EMBL" id="MU853228">
    <property type="protein sequence ID" value="KAK4123977.1"/>
    <property type="molecule type" value="Genomic_DNA"/>
</dbReference>
<evidence type="ECO:0000259" key="3">
    <source>
        <dbReference type="PROSITE" id="PS51770"/>
    </source>
</evidence>
<dbReference type="SUPFAM" id="SSF54637">
    <property type="entry name" value="Thioesterase/thiol ester dehydrase-isomerase"/>
    <property type="match status" value="1"/>
</dbReference>
<dbReference type="GO" id="GO:0047617">
    <property type="term" value="F:fatty acyl-CoA hydrolase activity"/>
    <property type="evidence" value="ECO:0007669"/>
    <property type="project" value="InterPro"/>
</dbReference>
<comment type="caution">
    <text evidence="4">The sequence shown here is derived from an EMBL/GenBank/DDBJ whole genome shotgun (WGS) entry which is preliminary data.</text>
</comment>
<dbReference type="InterPro" id="IPR029069">
    <property type="entry name" value="HotDog_dom_sf"/>
</dbReference>
<evidence type="ECO:0000313" key="5">
    <source>
        <dbReference type="Proteomes" id="UP001302602"/>
    </source>
</evidence>
<reference evidence="4" key="2">
    <citation type="submission" date="2023-05" db="EMBL/GenBank/DDBJ databases">
        <authorList>
            <consortium name="Lawrence Berkeley National Laboratory"/>
            <person name="Steindorff A."/>
            <person name="Hensen N."/>
            <person name="Bonometti L."/>
            <person name="Westerberg I."/>
            <person name="Brannstrom I.O."/>
            <person name="Guillou S."/>
            <person name="Cros-Aarteil S."/>
            <person name="Calhoun S."/>
            <person name="Haridas S."/>
            <person name="Kuo A."/>
            <person name="Mondo S."/>
            <person name="Pangilinan J."/>
            <person name="Riley R."/>
            <person name="Labutti K."/>
            <person name="Andreopoulos B."/>
            <person name="Lipzen A."/>
            <person name="Chen C."/>
            <person name="Yanf M."/>
            <person name="Daum C."/>
            <person name="Ng V."/>
            <person name="Clum A."/>
            <person name="Ohm R."/>
            <person name="Martin F."/>
            <person name="Silar P."/>
            <person name="Natvig D."/>
            <person name="Lalanne C."/>
            <person name="Gautier V."/>
            <person name="Ament-Velasquez S.L."/>
            <person name="Kruys A."/>
            <person name="Hutchinson M.I."/>
            <person name="Powell A.J."/>
            <person name="Barry K."/>
            <person name="Miller A.N."/>
            <person name="Grigoriev I.V."/>
            <person name="Debuchy R."/>
            <person name="Gladieux P."/>
            <person name="Thoren M.H."/>
            <person name="Johannesson H."/>
        </authorList>
    </citation>
    <scope>NUCLEOTIDE SEQUENCE</scope>
    <source>
        <strain evidence="4">CBS 731.68</strain>
    </source>
</reference>
<dbReference type="PROSITE" id="PS51770">
    <property type="entry name" value="HOTDOG_ACOT"/>
    <property type="match status" value="1"/>
</dbReference>
<dbReference type="InterPro" id="IPR006683">
    <property type="entry name" value="Thioestr_dom"/>
</dbReference>
<proteinExistence type="inferred from homology"/>
<comment type="similarity">
    <text evidence="1">Belongs to the thioesterase PaaI family.</text>
</comment>
<feature type="domain" description="HotDog ACOT-type" evidence="3">
    <location>
        <begin position="59"/>
        <end position="173"/>
    </location>
</feature>
<dbReference type="NCBIfam" id="TIGR00369">
    <property type="entry name" value="unchar_dom_1"/>
    <property type="match status" value="1"/>
</dbReference>
<protein>
    <submittedName>
        <fullName evidence="4">Thioesterase/thiol ester dehydrase-isomerase</fullName>
    </submittedName>
</protein>
<dbReference type="InterPro" id="IPR033120">
    <property type="entry name" value="HOTDOG_ACOT"/>
</dbReference>
<dbReference type="InterPro" id="IPR003736">
    <property type="entry name" value="PAAI_dom"/>
</dbReference>
<dbReference type="RefSeq" id="XP_062647748.1">
    <property type="nucleotide sequence ID" value="XM_062788970.1"/>
</dbReference>
<reference evidence="4" key="1">
    <citation type="journal article" date="2023" name="Mol. Phylogenet. Evol.">
        <title>Genome-scale phylogeny and comparative genomics of the fungal order Sordariales.</title>
        <authorList>
            <person name="Hensen N."/>
            <person name="Bonometti L."/>
            <person name="Westerberg I."/>
            <person name="Brannstrom I.O."/>
            <person name="Guillou S."/>
            <person name="Cros-Aarteil S."/>
            <person name="Calhoun S."/>
            <person name="Haridas S."/>
            <person name="Kuo A."/>
            <person name="Mondo S."/>
            <person name="Pangilinan J."/>
            <person name="Riley R."/>
            <person name="LaButti K."/>
            <person name="Andreopoulos B."/>
            <person name="Lipzen A."/>
            <person name="Chen C."/>
            <person name="Yan M."/>
            <person name="Daum C."/>
            <person name="Ng V."/>
            <person name="Clum A."/>
            <person name="Steindorff A."/>
            <person name="Ohm R.A."/>
            <person name="Martin F."/>
            <person name="Silar P."/>
            <person name="Natvig D.O."/>
            <person name="Lalanne C."/>
            <person name="Gautier V."/>
            <person name="Ament-Velasquez S.L."/>
            <person name="Kruys A."/>
            <person name="Hutchinson M.I."/>
            <person name="Powell A.J."/>
            <person name="Barry K."/>
            <person name="Miller A.N."/>
            <person name="Grigoriev I.V."/>
            <person name="Debuchy R."/>
            <person name="Gladieux P."/>
            <person name="Hiltunen Thoren M."/>
            <person name="Johannesson H."/>
        </authorList>
    </citation>
    <scope>NUCLEOTIDE SEQUENCE</scope>
    <source>
        <strain evidence="4">CBS 731.68</strain>
    </source>
</reference>
<evidence type="ECO:0000256" key="2">
    <source>
        <dbReference type="ARBA" id="ARBA00022801"/>
    </source>
</evidence>
<dbReference type="Pfam" id="PF03061">
    <property type="entry name" value="4HBT"/>
    <property type="match status" value="1"/>
</dbReference>
<dbReference type="Gene3D" id="3.10.129.10">
    <property type="entry name" value="Hotdog Thioesterase"/>
    <property type="match status" value="1"/>
</dbReference>
<accession>A0AAN6U064</accession>
<gene>
    <name evidence="4" type="ORF">N657DRAFT_573467</name>
</gene>